<keyword evidence="4" id="KW-1185">Reference proteome</keyword>
<feature type="chain" id="PRO_5042821992" description="HMA domain-containing protein" evidence="2">
    <location>
        <begin position="25"/>
        <end position="237"/>
    </location>
</feature>
<evidence type="ECO:0000313" key="3">
    <source>
        <dbReference type="EMBL" id="KAK9155247.1"/>
    </source>
</evidence>
<dbReference type="AlphaFoldDB" id="A0AAP0KMD8"/>
<evidence type="ECO:0000256" key="2">
    <source>
        <dbReference type="SAM" id="SignalP"/>
    </source>
</evidence>
<evidence type="ECO:0008006" key="5">
    <source>
        <dbReference type="Google" id="ProtNLM"/>
    </source>
</evidence>
<evidence type="ECO:0000256" key="1">
    <source>
        <dbReference type="SAM" id="MobiDB-lite"/>
    </source>
</evidence>
<feature type="compositionally biased region" description="Basic and acidic residues" evidence="1">
    <location>
        <begin position="82"/>
        <end position="101"/>
    </location>
</feature>
<organism evidence="3 4">
    <name type="scientific">Stephania japonica</name>
    <dbReference type="NCBI Taxonomy" id="461633"/>
    <lineage>
        <taxon>Eukaryota</taxon>
        <taxon>Viridiplantae</taxon>
        <taxon>Streptophyta</taxon>
        <taxon>Embryophyta</taxon>
        <taxon>Tracheophyta</taxon>
        <taxon>Spermatophyta</taxon>
        <taxon>Magnoliopsida</taxon>
        <taxon>Ranunculales</taxon>
        <taxon>Menispermaceae</taxon>
        <taxon>Menispermoideae</taxon>
        <taxon>Cissampelideae</taxon>
        <taxon>Stephania</taxon>
    </lineage>
</organism>
<feature type="region of interest" description="Disordered" evidence="1">
    <location>
        <begin position="82"/>
        <end position="109"/>
    </location>
</feature>
<evidence type="ECO:0000313" key="4">
    <source>
        <dbReference type="Proteomes" id="UP001417504"/>
    </source>
</evidence>
<dbReference type="Proteomes" id="UP001417504">
    <property type="component" value="Unassembled WGS sequence"/>
</dbReference>
<feature type="signal peptide" evidence="2">
    <location>
        <begin position="1"/>
        <end position="24"/>
    </location>
</feature>
<accession>A0AAP0KMD8</accession>
<dbReference type="EMBL" id="JBBNAE010000001">
    <property type="protein sequence ID" value="KAK9155247.1"/>
    <property type="molecule type" value="Genomic_DNA"/>
</dbReference>
<reference evidence="3 4" key="1">
    <citation type="submission" date="2024-01" db="EMBL/GenBank/DDBJ databases">
        <title>Genome assemblies of Stephania.</title>
        <authorList>
            <person name="Yang L."/>
        </authorList>
    </citation>
    <scope>NUCLEOTIDE SEQUENCE [LARGE SCALE GENOMIC DNA]</scope>
    <source>
        <strain evidence="3">QJT</strain>
        <tissue evidence="3">Leaf</tissue>
    </source>
</reference>
<keyword evidence="2" id="KW-0732">Signal</keyword>
<sequence length="237" mass="26316">MSILKVLHIYMLVYVGINSVAVDGEKGTLTVVGEVDPVEVTRRLRKTGKVVEIKTHSHQHNLIHDSHTSQFLELDNSKMKEIVGGRDDRERERKEREKESGSLEQGACDVKELETRPDFSLPDVLSGSASLDHILSALGGRSVPRHTETHTRTTRVAIHRGAGVTYSRLSGEVERRGFVSLNMPMRGYDCSEAGRWGVFLVLARVREFSAITSDLPTPGLAAPLRTDEEAETFLISN</sequence>
<name>A0AAP0KMD8_9MAGN</name>
<dbReference type="Gene3D" id="3.30.70.100">
    <property type="match status" value="1"/>
</dbReference>
<comment type="caution">
    <text evidence="3">The sequence shown here is derived from an EMBL/GenBank/DDBJ whole genome shotgun (WGS) entry which is preliminary data.</text>
</comment>
<gene>
    <name evidence="3" type="ORF">Sjap_002727</name>
</gene>
<protein>
    <recommendedName>
        <fullName evidence="5">HMA domain-containing protein</fullName>
    </recommendedName>
</protein>
<proteinExistence type="predicted"/>